<keyword evidence="2 7" id="KW-0813">Transport</keyword>
<feature type="transmembrane region" description="Helical" evidence="7">
    <location>
        <begin position="125"/>
        <end position="147"/>
    </location>
</feature>
<protein>
    <submittedName>
        <fullName evidence="9">Carbohydrate ABC transporter permease</fullName>
    </submittedName>
</protein>
<proteinExistence type="inferred from homology"/>
<dbReference type="Pfam" id="PF00528">
    <property type="entry name" value="BPD_transp_1"/>
    <property type="match status" value="1"/>
</dbReference>
<feature type="transmembrane region" description="Helical" evidence="7">
    <location>
        <begin position="213"/>
        <end position="236"/>
    </location>
</feature>
<keyword evidence="4 7" id="KW-0812">Transmembrane</keyword>
<evidence type="ECO:0000256" key="5">
    <source>
        <dbReference type="ARBA" id="ARBA00022989"/>
    </source>
</evidence>
<dbReference type="Gene3D" id="1.10.3720.10">
    <property type="entry name" value="MetI-like"/>
    <property type="match status" value="1"/>
</dbReference>
<dbReference type="AlphaFoldDB" id="A0A8J6I0E7"/>
<feature type="transmembrane region" description="Helical" evidence="7">
    <location>
        <begin position="29"/>
        <end position="47"/>
    </location>
</feature>
<feature type="domain" description="ABC transmembrane type-1" evidence="8">
    <location>
        <begin position="90"/>
        <end position="280"/>
    </location>
</feature>
<accession>A0A8J6I0E7</accession>
<dbReference type="EMBL" id="JAAKDE010000015">
    <property type="protein sequence ID" value="MBA2133435.1"/>
    <property type="molecule type" value="Genomic_DNA"/>
</dbReference>
<name>A0A8J6I0E7_9FIRM</name>
<evidence type="ECO:0000256" key="1">
    <source>
        <dbReference type="ARBA" id="ARBA00004651"/>
    </source>
</evidence>
<keyword evidence="10" id="KW-1185">Reference proteome</keyword>
<dbReference type="SUPFAM" id="SSF161098">
    <property type="entry name" value="MetI-like"/>
    <property type="match status" value="1"/>
</dbReference>
<dbReference type="InterPro" id="IPR035906">
    <property type="entry name" value="MetI-like_sf"/>
</dbReference>
<comment type="subcellular location">
    <subcellularLocation>
        <location evidence="1 7">Cell membrane</location>
        <topology evidence="1 7">Multi-pass membrane protein</topology>
    </subcellularLocation>
</comment>
<evidence type="ECO:0000256" key="4">
    <source>
        <dbReference type="ARBA" id="ARBA00022692"/>
    </source>
</evidence>
<comment type="similarity">
    <text evidence="7">Belongs to the binding-protein-dependent transport system permease family.</text>
</comment>
<keyword evidence="6 7" id="KW-0472">Membrane</keyword>
<dbReference type="CDD" id="cd06261">
    <property type="entry name" value="TM_PBP2"/>
    <property type="match status" value="1"/>
</dbReference>
<evidence type="ECO:0000256" key="7">
    <source>
        <dbReference type="RuleBase" id="RU363032"/>
    </source>
</evidence>
<comment type="caution">
    <text evidence="9">The sequence shown here is derived from an EMBL/GenBank/DDBJ whole genome shotgun (WGS) entry which is preliminary data.</text>
</comment>
<dbReference type="RefSeq" id="WP_181339904.1">
    <property type="nucleotide sequence ID" value="NZ_JAAKDE010000015.1"/>
</dbReference>
<dbReference type="PANTHER" id="PTHR43744">
    <property type="entry name" value="ABC TRANSPORTER PERMEASE PROTEIN MG189-RELATED-RELATED"/>
    <property type="match status" value="1"/>
</dbReference>
<dbReference type="PANTHER" id="PTHR43744:SF12">
    <property type="entry name" value="ABC TRANSPORTER PERMEASE PROTEIN MG189-RELATED"/>
    <property type="match status" value="1"/>
</dbReference>
<dbReference type="PROSITE" id="PS50928">
    <property type="entry name" value="ABC_TM1"/>
    <property type="match status" value="1"/>
</dbReference>
<dbReference type="GO" id="GO:0005886">
    <property type="term" value="C:plasma membrane"/>
    <property type="evidence" value="ECO:0007669"/>
    <property type="project" value="UniProtKB-SubCell"/>
</dbReference>
<sequence length="295" mass="33344">MKKVQTRLTLPHEIEVKQQIDYKKIGIKILLYLPLLIWTVVTIYPFWYMVVLSTRSLAEIFAFPPPMWFGRALAENYRILLDRLPFWRNVWNSVYIAVMATITTLFFCSVGGYGFAVYEFRGKKLMFNIMLATMMIPALLGIIPFFIMMSYFGWINTPRALYIPGAASAYGIYLMRQYITSSVPLALVDAARIDGCSEFAIYRRIVLPIIKPGLGALGIITFLGSWDNFMGALVILRERMTYTIPVALRSFQGQAQTDYGAIMVGASIAVIPLVIVFLFMSKQLIAGLTYGAIKG</sequence>
<dbReference type="GO" id="GO:0055085">
    <property type="term" value="P:transmembrane transport"/>
    <property type="evidence" value="ECO:0007669"/>
    <property type="project" value="InterPro"/>
</dbReference>
<evidence type="ECO:0000256" key="6">
    <source>
        <dbReference type="ARBA" id="ARBA00023136"/>
    </source>
</evidence>
<gene>
    <name evidence="9" type="ORF">G5B42_07765</name>
</gene>
<feature type="transmembrane region" description="Helical" evidence="7">
    <location>
        <begin position="259"/>
        <end position="280"/>
    </location>
</feature>
<reference evidence="9" key="1">
    <citation type="submission" date="2020-06" db="EMBL/GenBank/DDBJ databases">
        <title>Novel chitinolytic bacterium.</title>
        <authorList>
            <person name="Ungkulpasvich U."/>
            <person name="Kosugi A."/>
            <person name="Uke A."/>
        </authorList>
    </citation>
    <scope>NUCLEOTIDE SEQUENCE</scope>
    <source>
        <strain evidence="9">UUS1-1</strain>
    </source>
</reference>
<dbReference type="Proteomes" id="UP000657177">
    <property type="component" value="Unassembled WGS sequence"/>
</dbReference>
<keyword evidence="3" id="KW-1003">Cell membrane</keyword>
<dbReference type="InterPro" id="IPR000515">
    <property type="entry name" value="MetI-like"/>
</dbReference>
<evidence type="ECO:0000259" key="8">
    <source>
        <dbReference type="PROSITE" id="PS50928"/>
    </source>
</evidence>
<evidence type="ECO:0000313" key="9">
    <source>
        <dbReference type="EMBL" id="MBA2133435.1"/>
    </source>
</evidence>
<organism evidence="9 10">
    <name type="scientific">Capillibacterium thermochitinicola</name>
    <dbReference type="NCBI Taxonomy" id="2699427"/>
    <lineage>
        <taxon>Bacteria</taxon>
        <taxon>Bacillati</taxon>
        <taxon>Bacillota</taxon>
        <taxon>Capillibacterium</taxon>
    </lineage>
</organism>
<evidence type="ECO:0000256" key="2">
    <source>
        <dbReference type="ARBA" id="ARBA00022448"/>
    </source>
</evidence>
<evidence type="ECO:0000313" key="10">
    <source>
        <dbReference type="Proteomes" id="UP000657177"/>
    </source>
</evidence>
<keyword evidence="5 7" id="KW-1133">Transmembrane helix</keyword>
<evidence type="ECO:0000256" key="3">
    <source>
        <dbReference type="ARBA" id="ARBA00022475"/>
    </source>
</evidence>
<feature type="transmembrane region" description="Helical" evidence="7">
    <location>
        <begin position="94"/>
        <end position="118"/>
    </location>
</feature>